<dbReference type="InterPro" id="IPR047682">
    <property type="entry name" value="SepH-like"/>
</dbReference>
<dbReference type="Proteomes" id="UP001500945">
    <property type="component" value="Unassembled WGS sequence"/>
</dbReference>
<proteinExistence type="predicted"/>
<feature type="region of interest" description="Disordered" evidence="1">
    <location>
        <begin position="209"/>
        <end position="399"/>
    </location>
</feature>
<keyword evidence="4" id="KW-1185">Reference proteome</keyword>
<name>A0ABP8KF67_9MICO</name>
<evidence type="ECO:0000313" key="3">
    <source>
        <dbReference type="EMBL" id="GAA4405818.1"/>
    </source>
</evidence>
<reference evidence="4" key="1">
    <citation type="journal article" date="2019" name="Int. J. Syst. Evol. Microbiol.">
        <title>The Global Catalogue of Microorganisms (GCM) 10K type strain sequencing project: providing services to taxonomists for standard genome sequencing and annotation.</title>
        <authorList>
            <consortium name="The Broad Institute Genomics Platform"/>
            <consortium name="The Broad Institute Genome Sequencing Center for Infectious Disease"/>
            <person name="Wu L."/>
            <person name="Ma J."/>
        </authorList>
    </citation>
    <scope>NUCLEOTIDE SEQUENCE [LARGE SCALE GENOMIC DNA]</scope>
    <source>
        <strain evidence="4">JCM 17809</strain>
    </source>
</reference>
<sequence length="399" mass="43040">MQDLRLIGVHEDGQHLLLADADGGRYRLTLDEALRAAARRDRPRLGQLQIEIEGGLRPRDVQALIRRGLSAEEVADRAGWTVEKVRRFEGPVLAEREHVARIARQCAVGSRGDGPLTLADRVAERLRDRGVERDVAEWDSSRDDEGTWQLTMIFPAGGRQRTATWRYEPLGGSVTPTNDEARWLSEEAPAPPGAIPTPHRAHPSADLDVYDIDADGGVGVSPRPRGHDEPIDLMAAMRQQSTRGRRRRRPSPSHTPGEDRPRADALPIEDLALDPADVPPPRAARGRNPVSAHLDEPTDDDTLVGGWPEESAVRVAREPAAPTEGHEGGAGTDTDGGRDDRGGRRDGIPDDAPPHGHPGDDAGGGSAPASRRPPAPRKGRPSVPSWDDIVFGTRGGGSG</sequence>
<accession>A0ABP8KF67</accession>
<evidence type="ECO:0000313" key="4">
    <source>
        <dbReference type="Proteomes" id="UP001500945"/>
    </source>
</evidence>
<dbReference type="EMBL" id="BAABGM010000013">
    <property type="protein sequence ID" value="GAA4405818.1"/>
    <property type="molecule type" value="Genomic_DNA"/>
</dbReference>
<dbReference type="NCBIfam" id="NF040712">
    <property type="entry name" value="SepH"/>
    <property type="match status" value="1"/>
</dbReference>
<dbReference type="Pfam" id="PF11268">
    <property type="entry name" value="DUF3071"/>
    <property type="match status" value="1"/>
</dbReference>
<feature type="domain" description="DUF3071" evidence="2">
    <location>
        <begin position="1"/>
        <end position="167"/>
    </location>
</feature>
<gene>
    <name evidence="3" type="ORF">GCM10023168_19870</name>
</gene>
<dbReference type="InterPro" id="IPR021421">
    <property type="entry name" value="DUF3071"/>
</dbReference>
<organism evidence="3 4">
    <name type="scientific">Fodinibacter luteus</name>
    <dbReference type="NCBI Taxonomy" id="552064"/>
    <lineage>
        <taxon>Bacteria</taxon>
        <taxon>Bacillati</taxon>
        <taxon>Actinomycetota</taxon>
        <taxon>Actinomycetes</taxon>
        <taxon>Micrococcales</taxon>
        <taxon>Intrasporangiaceae</taxon>
        <taxon>Fodinibacter (ex Wang et al. 2009)</taxon>
    </lineage>
</organism>
<evidence type="ECO:0000256" key="1">
    <source>
        <dbReference type="SAM" id="MobiDB-lite"/>
    </source>
</evidence>
<dbReference type="RefSeq" id="WP_345205237.1">
    <property type="nucleotide sequence ID" value="NZ_BAABGM010000013.1"/>
</dbReference>
<comment type="caution">
    <text evidence="3">The sequence shown here is derived from an EMBL/GenBank/DDBJ whole genome shotgun (WGS) entry which is preliminary data.</text>
</comment>
<feature type="compositionally biased region" description="Basic and acidic residues" evidence="1">
    <location>
        <begin position="335"/>
        <end position="360"/>
    </location>
</feature>
<protein>
    <recommendedName>
        <fullName evidence="2">DUF3071 domain-containing protein</fullName>
    </recommendedName>
</protein>
<evidence type="ECO:0000259" key="2">
    <source>
        <dbReference type="Pfam" id="PF11268"/>
    </source>
</evidence>